<evidence type="ECO:0000256" key="2">
    <source>
        <dbReference type="SAM" id="MobiDB-lite"/>
    </source>
</evidence>
<keyword evidence="1" id="KW-0694">RNA-binding</keyword>
<dbReference type="GO" id="GO:0003723">
    <property type="term" value="F:RNA binding"/>
    <property type="evidence" value="ECO:0007669"/>
    <property type="project" value="UniProtKB-KW"/>
</dbReference>
<accession>A0A6V7XIJ4</accession>
<gene>
    <name evidence="4" type="ORF">MENT_LOCUS52451</name>
</gene>
<evidence type="ECO:0000256" key="1">
    <source>
        <dbReference type="ARBA" id="ARBA00022884"/>
    </source>
</evidence>
<name>A0A6V7XIJ4_MELEN</name>
<feature type="region of interest" description="Disordered" evidence="2">
    <location>
        <begin position="29"/>
        <end position="57"/>
    </location>
</feature>
<feature type="region of interest" description="Disordered" evidence="2">
    <location>
        <begin position="110"/>
        <end position="129"/>
    </location>
</feature>
<dbReference type="AlphaFoldDB" id="A0A6V7XIJ4"/>
<evidence type="ECO:0000259" key="3">
    <source>
        <dbReference type="SMART" id="SM01218"/>
    </source>
</evidence>
<proteinExistence type="predicted"/>
<evidence type="ECO:0000313" key="4">
    <source>
        <dbReference type="EMBL" id="CAD2199085.1"/>
    </source>
</evidence>
<dbReference type="Pfam" id="PF13865">
    <property type="entry name" value="FoP_duplication"/>
    <property type="match status" value="1"/>
</dbReference>
<evidence type="ECO:0000313" key="5">
    <source>
        <dbReference type="Proteomes" id="UP000580250"/>
    </source>
</evidence>
<comment type="caution">
    <text evidence="4">The sequence shown here is derived from an EMBL/GenBank/DDBJ whole genome shotgun (WGS) entry which is preliminary data.</text>
</comment>
<feature type="domain" description="Chromatin target of PRMT1 protein C-terminal" evidence="3">
    <location>
        <begin position="215"/>
        <end position="295"/>
    </location>
</feature>
<dbReference type="InterPro" id="IPR025715">
    <property type="entry name" value="FoP_C"/>
</dbReference>
<dbReference type="EMBL" id="CAJEWN010001646">
    <property type="protein sequence ID" value="CAD2199085.1"/>
    <property type="molecule type" value="Genomic_DNA"/>
</dbReference>
<dbReference type="Proteomes" id="UP000580250">
    <property type="component" value="Unassembled WGS sequence"/>
</dbReference>
<sequence length="304" mass="35543">MNNSDVVPARIVVVGTSKLRLSERFNRIQAEKVEQPPPPPPHRHVVKQRQSSLEPQNLRHRAESVLSVNGGPIIERPRVFQRPTSGSISSNKSFLHDNYMDNELYGEFSEHDQYRPPPSQYHHSGGGRFRTCSSEPFESLSELNNLNPVNLTLDDYNVYQKMRIRRPFYSSSRVHNYDLDDIDEEYDFPNDYAPRPRSNLYNDSPRRPIQQRLSFRPRMTSEFALRRPIRNNFAFKRSFRGRFVGGWRAWYGGGGGGNWISGQGGGFRRNRRNDRRLKKTVAEMDRELDEYMKSNKHPRVHPKI</sequence>
<dbReference type="SMART" id="SM01218">
    <property type="entry name" value="FoP_duplication"/>
    <property type="match status" value="1"/>
</dbReference>
<organism evidence="4 5">
    <name type="scientific">Meloidogyne enterolobii</name>
    <name type="common">Root-knot nematode worm</name>
    <name type="synonym">Meloidogyne mayaguensis</name>
    <dbReference type="NCBI Taxonomy" id="390850"/>
    <lineage>
        <taxon>Eukaryota</taxon>
        <taxon>Metazoa</taxon>
        <taxon>Ecdysozoa</taxon>
        <taxon>Nematoda</taxon>
        <taxon>Chromadorea</taxon>
        <taxon>Rhabditida</taxon>
        <taxon>Tylenchina</taxon>
        <taxon>Tylenchomorpha</taxon>
        <taxon>Tylenchoidea</taxon>
        <taxon>Meloidogynidae</taxon>
        <taxon>Meloidogyninae</taxon>
        <taxon>Meloidogyne</taxon>
    </lineage>
</organism>
<dbReference type="OrthoDB" id="5877901at2759"/>
<protein>
    <recommendedName>
        <fullName evidence="3">Chromatin target of PRMT1 protein C-terminal domain-containing protein</fullName>
    </recommendedName>
</protein>
<reference evidence="4 5" key="1">
    <citation type="submission" date="2020-08" db="EMBL/GenBank/DDBJ databases">
        <authorList>
            <person name="Koutsovoulos G."/>
            <person name="Danchin GJ E."/>
        </authorList>
    </citation>
    <scope>NUCLEOTIDE SEQUENCE [LARGE SCALE GENOMIC DNA]</scope>
</reference>